<gene>
    <name evidence="2" type="ORF">LCGC14_2822980</name>
</gene>
<sequence length="63" mass="7151">IGAVPFAGDDPERQPLQRRQRLPFPAPPPSFAPKTILEAPRVFKETVIDPIIDFVRSFFAKDF</sequence>
<feature type="non-terminal residue" evidence="2">
    <location>
        <position position="1"/>
    </location>
</feature>
<organism evidence="2">
    <name type="scientific">marine sediment metagenome</name>
    <dbReference type="NCBI Taxonomy" id="412755"/>
    <lineage>
        <taxon>unclassified sequences</taxon>
        <taxon>metagenomes</taxon>
        <taxon>ecological metagenomes</taxon>
    </lineage>
</organism>
<evidence type="ECO:0000256" key="1">
    <source>
        <dbReference type="SAM" id="MobiDB-lite"/>
    </source>
</evidence>
<proteinExistence type="predicted"/>
<protein>
    <submittedName>
        <fullName evidence="2">Uncharacterized protein</fullName>
    </submittedName>
</protein>
<comment type="caution">
    <text evidence="2">The sequence shown here is derived from an EMBL/GenBank/DDBJ whole genome shotgun (WGS) entry which is preliminary data.</text>
</comment>
<evidence type="ECO:0000313" key="2">
    <source>
        <dbReference type="EMBL" id="KKK80485.1"/>
    </source>
</evidence>
<feature type="region of interest" description="Disordered" evidence="1">
    <location>
        <begin position="1"/>
        <end position="31"/>
    </location>
</feature>
<accession>A0A0F8Z360</accession>
<name>A0A0F8Z360_9ZZZZ</name>
<dbReference type="AlphaFoldDB" id="A0A0F8Z360"/>
<reference evidence="2" key="1">
    <citation type="journal article" date="2015" name="Nature">
        <title>Complex archaea that bridge the gap between prokaryotes and eukaryotes.</title>
        <authorList>
            <person name="Spang A."/>
            <person name="Saw J.H."/>
            <person name="Jorgensen S.L."/>
            <person name="Zaremba-Niedzwiedzka K."/>
            <person name="Martijn J."/>
            <person name="Lind A.E."/>
            <person name="van Eijk R."/>
            <person name="Schleper C."/>
            <person name="Guy L."/>
            <person name="Ettema T.J."/>
        </authorList>
    </citation>
    <scope>NUCLEOTIDE SEQUENCE</scope>
</reference>
<dbReference type="EMBL" id="LAZR01053559">
    <property type="protein sequence ID" value="KKK80485.1"/>
    <property type="molecule type" value="Genomic_DNA"/>
</dbReference>